<feature type="binding site" evidence="7">
    <location>
        <position position="146"/>
    </location>
    <ligand>
        <name>glyoxylate</name>
        <dbReference type="ChEBI" id="CHEBI:36655"/>
    </ligand>
</feature>
<keyword evidence="2 7" id="KW-0285">Flavoprotein</keyword>
<feature type="binding site" evidence="7">
    <location>
        <position position="123"/>
    </location>
    <ligand>
        <name>FMN</name>
        <dbReference type="ChEBI" id="CHEBI:58210"/>
    </ligand>
</feature>
<dbReference type="PROSITE" id="PS00557">
    <property type="entry name" value="FMN_HYDROXY_ACID_DH_1"/>
    <property type="match status" value="1"/>
</dbReference>
<dbReference type="InterPro" id="IPR008259">
    <property type="entry name" value="FMN_hydac_DH_AS"/>
</dbReference>
<dbReference type="FunFam" id="3.20.20.70:FF:000029">
    <property type="entry name" value="L-lactate dehydrogenase"/>
    <property type="match status" value="1"/>
</dbReference>
<feature type="binding site" evidence="7">
    <location>
        <position position="181"/>
    </location>
    <ligand>
        <name>glyoxylate</name>
        <dbReference type="ChEBI" id="CHEBI:36655"/>
    </ligand>
</feature>
<dbReference type="PROSITE" id="PS51349">
    <property type="entry name" value="FMN_HYDROXY_ACID_DH_2"/>
    <property type="match status" value="1"/>
</dbReference>
<evidence type="ECO:0000256" key="2">
    <source>
        <dbReference type="ARBA" id="ARBA00022630"/>
    </source>
</evidence>
<feature type="binding site" evidence="7">
    <location>
        <position position="144"/>
    </location>
    <ligand>
        <name>FMN</name>
        <dbReference type="ChEBI" id="CHEBI:58210"/>
    </ligand>
</feature>
<dbReference type="InterPro" id="IPR012133">
    <property type="entry name" value="Alpha-hydoxy_acid_DH_FMN"/>
</dbReference>
<accession>A0A0N9UYH3</accession>
<keyword evidence="4" id="KW-0560">Oxidoreductase</keyword>
<sequence>MGALTREPKSRNIELRLRDCHNFEDFRRLAKKRLPSPIFHYIDGAADDEVTYRRNSAAFEDVDLVPNVLRGVEQIDMGVEVMGQKLAMPFYCAPTALQRLFHHEGERAVARAATRYGTMFGISSLATVSAEEIAPIASGPKMFQFYFHKDRDLNDTLLERARDANFEVMALTVDTITGGNRERDLRTGFKSPPKLTLSSLASFASHPMWAWNFLTKEKFDMPHLSGHVGQGTNLAVSVGDYFSTMLDQSMGWDDAEKLCSQWGGQFALKGIMSVEDALRAVEIGCTGIMVSNHGGRQLDGARAPFDQLAEICDAVGDKIDVICEGGVQRGTHVLKALSVGAKAVSGGRFYLYALAASGQAGVERALGNMRTEIERDMKLMGIRSLDELGPHNLRTRSSINAGH</sequence>
<dbReference type="EMBL" id="CP012700">
    <property type="protein sequence ID" value="ALH81300.1"/>
    <property type="molecule type" value="Genomic_DNA"/>
</dbReference>
<evidence type="ECO:0000313" key="10">
    <source>
        <dbReference type="Proteomes" id="UP000058074"/>
    </source>
</evidence>
<evidence type="ECO:0000256" key="7">
    <source>
        <dbReference type="PIRSR" id="PIRSR000138-2"/>
    </source>
</evidence>
<evidence type="ECO:0000256" key="4">
    <source>
        <dbReference type="ARBA" id="ARBA00023002"/>
    </source>
</evidence>
<feature type="binding site" evidence="7">
    <location>
        <position position="269"/>
    </location>
    <ligand>
        <name>FMN</name>
        <dbReference type="ChEBI" id="CHEBI:58210"/>
    </ligand>
</feature>
<dbReference type="Gene3D" id="3.20.20.70">
    <property type="entry name" value="Aldolase class I"/>
    <property type="match status" value="1"/>
</dbReference>
<evidence type="ECO:0000256" key="3">
    <source>
        <dbReference type="ARBA" id="ARBA00022643"/>
    </source>
</evidence>
<dbReference type="PIRSF" id="PIRSF000138">
    <property type="entry name" value="Al-hdrx_acd_dh"/>
    <property type="match status" value="1"/>
</dbReference>
<dbReference type="InterPro" id="IPR013785">
    <property type="entry name" value="Aldolase_TIM"/>
</dbReference>
<evidence type="ECO:0000259" key="8">
    <source>
        <dbReference type="PROSITE" id="PS51349"/>
    </source>
</evidence>
<dbReference type="Pfam" id="PF01070">
    <property type="entry name" value="FMN_dh"/>
    <property type="match status" value="1"/>
</dbReference>
<dbReference type="SUPFAM" id="SSF51395">
    <property type="entry name" value="FMN-linked oxidoreductases"/>
    <property type="match status" value="1"/>
</dbReference>
<feature type="binding site" evidence="7">
    <location>
        <position position="291"/>
    </location>
    <ligand>
        <name>FMN</name>
        <dbReference type="ChEBI" id="CHEBI:58210"/>
    </ligand>
</feature>
<dbReference type="KEGG" id="smag:AN936_13280"/>
<dbReference type="Proteomes" id="UP000058074">
    <property type="component" value="Chromosome"/>
</dbReference>
<feature type="domain" description="FMN hydroxy acid dehydrogenase" evidence="8">
    <location>
        <begin position="15"/>
        <end position="398"/>
    </location>
</feature>
<dbReference type="PATRIC" id="fig|33050.5.peg.2749"/>
<reference evidence="9 10" key="1">
    <citation type="journal article" date="2015" name="Genome Announc.">
        <title>Complete Genome Sequence of Polypropylene Glycol- and Polyethylene Glycol-Degrading Sphingopyxis macrogoltabida Strain EY-1.</title>
        <authorList>
            <person name="Ohtsubo Y."/>
            <person name="Nagata Y."/>
            <person name="Numata M."/>
            <person name="Tsuchikane K."/>
            <person name="Hosoyama A."/>
            <person name="Yamazoe A."/>
            <person name="Tsuda M."/>
            <person name="Fujita N."/>
            <person name="Kawai F."/>
        </authorList>
    </citation>
    <scope>NUCLEOTIDE SEQUENCE [LARGE SCALE GENOMIC DNA]</scope>
    <source>
        <strain evidence="9 10">EY-1</strain>
    </source>
</reference>
<feature type="binding site" evidence="7">
    <location>
        <begin position="94"/>
        <end position="96"/>
    </location>
    <ligand>
        <name>FMN</name>
        <dbReference type="ChEBI" id="CHEBI:58210"/>
    </ligand>
</feature>
<name>A0A0N9UYH3_SPHMC</name>
<feature type="binding site" evidence="7">
    <location>
        <position position="296"/>
    </location>
    <ligand>
        <name>glyoxylate</name>
        <dbReference type="ChEBI" id="CHEBI:36655"/>
    </ligand>
</feature>
<dbReference type="PANTHER" id="PTHR10578:SF107">
    <property type="entry name" value="2-HYDROXYACID OXIDASE 1"/>
    <property type="match status" value="1"/>
</dbReference>
<dbReference type="PANTHER" id="PTHR10578">
    <property type="entry name" value="S -2-HYDROXY-ACID OXIDASE-RELATED"/>
    <property type="match status" value="1"/>
</dbReference>
<dbReference type="InterPro" id="IPR037396">
    <property type="entry name" value="FMN_HAD"/>
</dbReference>
<evidence type="ECO:0000256" key="6">
    <source>
        <dbReference type="PIRSR" id="PIRSR000138-1"/>
    </source>
</evidence>
<keyword evidence="3 7" id="KW-0288">FMN</keyword>
<evidence type="ECO:0000313" key="9">
    <source>
        <dbReference type="EMBL" id="ALH81300.1"/>
    </source>
</evidence>
<dbReference type="AlphaFoldDB" id="A0A0N9UYH3"/>
<evidence type="ECO:0000256" key="1">
    <source>
        <dbReference type="ARBA" id="ARBA00001917"/>
    </source>
</evidence>
<gene>
    <name evidence="9" type="ORF">AN936_13280</name>
</gene>
<dbReference type="RefSeq" id="WP_322787085.1">
    <property type="nucleotide sequence ID" value="NZ_CP012700.1"/>
</dbReference>
<dbReference type="InterPro" id="IPR000262">
    <property type="entry name" value="FMN-dep_DH"/>
</dbReference>
<dbReference type="GO" id="GO:0016614">
    <property type="term" value="F:oxidoreductase activity, acting on CH-OH group of donors"/>
    <property type="evidence" value="ECO:0007669"/>
    <property type="project" value="UniProtKB-ARBA"/>
</dbReference>
<feature type="binding site" evidence="7">
    <location>
        <position position="172"/>
    </location>
    <ligand>
        <name>FMN</name>
        <dbReference type="ChEBI" id="CHEBI:58210"/>
    </ligand>
</feature>
<feature type="binding site" evidence="7">
    <location>
        <begin position="347"/>
        <end position="348"/>
    </location>
    <ligand>
        <name>FMN</name>
        <dbReference type="ChEBI" id="CHEBI:58210"/>
    </ligand>
</feature>
<feature type="active site" description="Proton acceptor" evidence="6">
    <location>
        <position position="293"/>
    </location>
</feature>
<dbReference type="CDD" id="cd02809">
    <property type="entry name" value="alpha_hydroxyacid_oxid_FMN"/>
    <property type="match status" value="1"/>
</dbReference>
<protein>
    <submittedName>
        <fullName evidence="9">Lactate dehydrogenase</fullName>
    </submittedName>
</protein>
<proteinExistence type="inferred from homology"/>
<organism evidence="9 10">
    <name type="scientific">Sphingopyxis macrogoltabida</name>
    <name type="common">Sphingomonas macrogoltabidus</name>
    <dbReference type="NCBI Taxonomy" id="33050"/>
    <lineage>
        <taxon>Bacteria</taxon>
        <taxon>Pseudomonadati</taxon>
        <taxon>Pseudomonadota</taxon>
        <taxon>Alphaproteobacteria</taxon>
        <taxon>Sphingomonadales</taxon>
        <taxon>Sphingomonadaceae</taxon>
        <taxon>Sphingopyxis</taxon>
    </lineage>
</organism>
<dbReference type="GO" id="GO:0010181">
    <property type="term" value="F:FMN binding"/>
    <property type="evidence" value="ECO:0007669"/>
    <property type="project" value="InterPro"/>
</dbReference>
<comment type="similarity">
    <text evidence="5">Belongs to the FMN-dependent alpha-hydroxy acid dehydrogenase family.</text>
</comment>
<feature type="binding site" evidence="7">
    <location>
        <position position="293"/>
    </location>
    <ligand>
        <name>glyoxylate</name>
        <dbReference type="ChEBI" id="CHEBI:36655"/>
    </ligand>
</feature>
<comment type="cofactor">
    <cofactor evidence="1">
        <name>FMN</name>
        <dbReference type="ChEBI" id="CHEBI:58210"/>
    </cofactor>
</comment>
<feature type="binding site" evidence="7">
    <location>
        <position position="41"/>
    </location>
    <ligand>
        <name>glyoxylate</name>
        <dbReference type="ChEBI" id="CHEBI:36655"/>
    </ligand>
</feature>
<evidence type="ECO:0000256" key="5">
    <source>
        <dbReference type="ARBA" id="ARBA00024042"/>
    </source>
</evidence>